<dbReference type="Proteomes" id="UP000283644">
    <property type="component" value="Unassembled WGS sequence"/>
</dbReference>
<proteinExistence type="predicted"/>
<protein>
    <submittedName>
        <fullName evidence="2">Uncharacterized protein</fullName>
    </submittedName>
</protein>
<feature type="transmembrane region" description="Helical" evidence="1">
    <location>
        <begin position="12"/>
        <end position="32"/>
    </location>
</feature>
<dbReference type="AlphaFoldDB" id="A0A417XU77"/>
<name>A0A417XU77_9ACTN</name>
<keyword evidence="3" id="KW-1185">Reference proteome</keyword>
<organism evidence="2 3">
    <name type="scientific">Nocardioides immobilis</name>
    <dbReference type="NCBI Taxonomy" id="2049295"/>
    <lineage>
        <taxon>Bacteria</taxon>
        <taxon>Bacillati</taxon>
        <taxon>Actinomycetota</taxon>
        <taxon>Actinomycetes</taxon>
        <taxon>Propionibacteriales</taxon>
        <taxon>Nocardioidaceae</taxon>
        <taxon>Nocardioides</taxon>
    </lineage>
</organism>
<evidence type="ECO:0000313" key="2">
    <source>
        <dbReference type="EMBL" id="RHW23855.1"/>
    </source>
</evidence>
<accession>A0A417XU77</accession>
<keyword evidence="1" id="KW-1133">Transmembrane helix</keyword>
<evidence type="ECO:0000256" key="1">
    <source>
        <dbReference type="SAM" id="Phobius"/>
    </source>
</evidence>
<reference evidence="2 3" key="1">
    <citation type="submission" date="2018-09" db="EMBL/GenBank/DDBJ databases">
        <title>Genome sequencing of Nocardioides immobilis CCTCC AB 2017083 for comparison to Nocardioides silvaticus.</title>
        <authorList>
            <person name="Li C."/>
            <person name="Wang G."/>
        </authorList>
    </citation>
    <scope>NUCLEOTIDE SEQUENCE [LARGE SCALE GENOMIC DNA]</scope>
    <source>
        <strain evidence="2 3">CCTCC AB 2017083</strain>
    </source>
</reference>
<feature type="transmembrane region" description="Helical" evidence="1">
    <location>
        <begin position="52"/>
        <end position="72"/>
    </location>
</feature>
<keyword evidence="1" id="KW-0472">Membrane</keyword>
<gene>
    <name evidence="2" type="ORF">D0Z08_27575</name>
</gene>
<keyword evidence="1" id="KW-0812">Transmembrane</keyword>
<dbReference type="EMBL" id="QXGH01000039">
    <property type="protein sequence ID" value="RHW23855.1"/>
    <property type="molecule type" value="Genomic_DNA"/>
</dbReference>
<sequence>METERKPMTVSEWLGATVMIGAVWILIGLFWADGHANLNEVFGTEKPITYALHVALWPVLIFTDLDVFGLHLT</sequence>
<comment type="caution">
    <text evidence="2">The sequence shown here is derived from an EMBL/GenBank/DDBJ whole genome shotgun (WGS) entry which is preliminary data.</text>
</comment>
<evidence type="ECO:0000313" key="3">
    <source>
        <dbReference type="Proteomes" id="UP000283644"/>
    </source>
</evidence>